<evidence type="ECO:0000256" key="1">
    <source>
        <dbReference type="ARBA" id="ARBA00009865"/>
    </source>
</evidence>
<protein>
    <submittedName>
        <fullName evidence="5">Beta-fructofuranosidase</fullName>
    </submittedName>
</protein>
<dbReference type="Gene3D" id="2.115.10.20">
    <property type="entry name" value="Glycosyl hydrolase domain, family 43"/>
    <property type="match status" value="2"/>
</dbReference>
<accession>A0A1M5EW52</accession>
<name>A0A1M5EW52_9FLAO</name>
<dbReference type="RefSeq" id="WP_072864182.1">
    <property type="nucleotide sequence ID" value="NZ_FQUX01000008.1"/>
</dbReference>
<evidence type="ECO:0000256" key="2">
    <source>
        <dbReference type="ARBA" id="ARBA00022801"/>
    </source>
</evidence>
<dbReference type="OrthoDB" id="9801455at2"/>
<evidence type="ECO:0000256" key="3">
    <source>
        <dbReference type="ARBA" id="ARBA00023295"/>
    </source>
</evidence>
<gene>
    <name evidence="5" type="ORF">SAMN03080594_10832</name>
</gene>
<organism evidence="5 6">
    <name type="scientific">Arenibacter palladensis</name>
    <dbReference type="NCBI Taxonomy" id="237373"/>
    <lineage>
        <taxon>Bacteria</taxon>
        <taxon>Pseudomonadati</taxon>
        <taxon>Bacteroidota</taxon>
        <taxon>Flavobacteriia</taxon>
        <taxon>Flavobacteriales</taxon>
        <taxon>Flavobacteriaceae</taxon>
        <taxon>Arenibacter</taxon>
    </lineage>
</organism>
<dbReference type="Proteomes" id="UP000184406">
    <property type="component" value="Unassembled WGS sequence"/>
</dbReference>
<keyword evidence="6" id="KW-1185">Reference proteome</keyword>
<dbReference type="AlphaFoldDB" id="A0A1M5EW52"/>
<dbReference type="GO" id="GO:0004553">
    <property type="term" value="F:hydrolase activity, hydrolyzing O-glycosyl compounds"/>
    <property type="evidence" value="ECO:0007669"/>
    <property type="project" value="InterPro"/>
</dbReference>
<keyword evidence="3 4" id="KW-0326">Glycosidase</keyword>
<dbReference type="Pfam" id="PF04616">
    <property type="entry name" value="Glyco_hydro_43"/>
    <property type="match status" value="1"/>
</dbReference>
<sequence>MKTNNYLLGGILFLILNCNITKAQEKKYIPKQANEYIRVYKPDGDYFFGPDTPNLKEGKWYDEWVPNDHTFVKADDGKWHIFGITHPLVETKPLNKGIHEGEYASFHAVSTSTSFKETVKEHHYNDLPKILAPKDRPGEIPANHAPYIIRKDGLYQMVYGHSPIRLAVSSNLYDWEPKGELFSDPDGARDPNLLLYKGTYYLTYCSIKSVRMVTSKDLIHWSKPKTILKTNKFDPESPSLIFYKNTFYLFVCAWVDDWDGTDIQGAYTHKAYVYNSDDLSDFGIDDEKEITVLNSHAPEIFQGEDGQWYISSVEWPYRGVSIDKLNWEVQR</sequence>
<dbReference type="InterPro" id="IPR006710">
    <property type="entry name" value="Glyco_hydro_43"/>
</dbReference>
<dbReference type="SUPFAM" id="SSF75005">
    <property type="entry name" value="Arabinanase/levansucrase/invertase"/>
    <property type="match status" value="1"/>
</dbReference>
<keyword evidence="2 4" id="KW-0378">Hydrolase</keyword>
<dbReference type="GO" id="GO:0005975">
    <property type="term" value="P:carbohydrate metabolic process"/>
    <property type="evidence" value="ECO:0007669"/>
    <property type="project" value="InterPro"/>
</dbReference>
<evidence type="ECO:0000313" key="6">
    <source>
        <dbReference type="Proteomes" id="UP000184406"/>
    </source>
</evidence>
<evidence type="ECO:0000313" key="5">
    <source>
        <dbReference type="EMBL" id="SHF83356.1"/>
    </source>
</evidence>
<evidence type="ECO:0000256" key="4">
    <source>
        <dbReference type="RuleBase" id="RU361187"/>
    </source>
</evidence>
<comment type="similarity">
    <text evidence="1 4">Belongs to the glycosyl hydrolase 43 family.</text>
</comment>
<dbReference type="InterPro" id="IPR023296">
    <property type="entry name" value="Glyco_hydro_beta-prop_sf"/>
</dbReference>
<reference evidence="6" key="1">
    <citation type="submission" date="2016-11" db="EMBL/GenBank/DDBJ databases">
        <authorList>
            <person name="Varghese N."/>
            <person name="Submissions S."/>
        </authorList>
    </citation>
    <scope>NUCLEOTIDE SEQUENCE [LARGE SCALE GENOMIC DNA]</scope>
    <source>
        <strain evidence="6">DSM 17539</strain>
    </source>
</reference>
<dbReference type="EMBL" id="FQUX01000008">
    <property type="protein sequence ID" value="SHF83356.1"/>
    <property type="molecule type" value="Genomic_DNA"/>
</dbReference>
<proteinExistence type="inferred from homology"/>